<comment type="caution">
    <text evidence="1">The sequence shown here is derived from an EMBL/GenBank/DDBJ whole genome shotgun (WGS) entry which is preliminary data.</text>
</comment>
<reference evidence="1" key="1">
    <citation type="submission" date="2023-03" db="EMBL/GenBank/DDBJ databases">
        <title>Massive genome expansion in bonnet fungi (Mycena s.s.) driven by repeated elements and novel gene families across ecological guilds.</title>
        <authorList>
            <consortium name="Lawrence Berkeley National Laboratory"/>
            <person name="Harder C.B."/>
            <person name="Miyauchi S."/>
            <person name="Viragh M."/>
            <person name="Kuo A."/>
            <person name="Thoen E."/>
            <person name="Andreopoulos B."/>
            <person name="Lu D."/>
            <person name="Skrede I."/>
            <person name="Drula E."/>
            <person name="Henrissat B."/>
            <person name="Morin E."/>
            <person name="Kohler A."/>
            <person name="Barry K."/>
            <person name="LaButti K."/>
            <person name="Morin E."/>
            <person name="Salamov A."/>
            <person name="Lipzen A."/>
            <person name="Mereny Z."/>
            <person name="Hegedus B."/>
            <person name="Baldrian P."/>
            <person name="Stursova M."/>
            <person name="Weitz H."/>
            <person name="Taylor A."/>
            <person name="Grigoriev I.V."/>
            <person name="Nagy L.G."/>
            <person name="Martin F."/>
            <person name="Kauserud H."/>
        </authorList>
    </citation>
    <scope>NUCLEOTIDE SEQUENCE</scope>
    <source>
        <strain evidence="1">CBHHK002</strain>
    </source>
</reference>
<protein>
    <submittedName>
        <fullName evidence="1">Uncharacterized protein</fullName>
    </submittedName>
</protein>
<dbReference type="EMBL" id="JARIHO010000001">
    <property type="protein sequence ID" value="KAJ7368747.1"/>
    <property type="molecule type" value="Genomic_DNA"/>
</dbReference>
<dbReference type="Proteomes" id="UP001218218">
    <property type="component" value="Unassembled WGS sequence"/>
</dbReference>
<sequence>MKSSVAAAPAVLRPVLEAVATSTEPITPLKSISALLEEIDANMQLFHTKATIIIAIMQDTRTLSKNFRLLASQPLSPIAQTVVGSGIELAIPLAPHGIEPPSDLSVTPLVGDMPFLFNPDPSTYNHGEILDLVVFYNEDFGNNYQ</sequence>
<keyword evidence="2" id="KW-1185">Reference proteome</keyword>
<proteinExistence type="predicted"/>
<evidence type="ECO:0000313" key="2">
    <source>
        <dbReference type="Proteomes" id="UP001218218"/>
    </source>
</evidence>
<organism evidence="1 2">
    <name type="scientific">Mycena albidolilacea</name>
    <dbReference type="NCBI Taxonomy" id="1033008"/>
    <lineage>
        <taxon>Eukaryota</taxon>
        <taxon>Fungi</taxon>
        <taxon>Dikarya</taxon>
        <taxon>Basidiomycota</taxon>
        <taxon>Agaricomycotina</taxon>
        <taxon>Agaricomycetes</taxon>
        <taxon>Agaricomycetidae</taxon>
        <taxon>Agaricales</taxon>
        <taxon>Marasmiineae</taxon>
        <taxon>Mycenaceae</taxon>
        <taxon>Mycena</taxon>
    </lineage>
</organism>
<accession>A0AAD7AVF7</accession>
<gene>
    <name evidence="1" type="ORF">DFH08DRAFT_1071392</name>
</gene>
<dbReference type="AlphaFoldDB" id="A0AAD7AVF7"/>
<name>A0AAD7AVF7_9AGAR</name>
<evidence type="ECO:0000313" key="1">
    <source>
        <dbReference type="EMBL" id="KAJ7368747.1"/>
    </source>
</evidence>